<evidence type="ECO:0000313" key="3">
    <source>
        <dbReference type="Proteomes" id="UP000527355"/>
    </source>
</evidence>
<keyword evidence="1" id="KW-0472">Membrane</keyword>
<dbReference type="AlphaFoldDB" id="A0A7J7V3U5"/>
<dbReference type="Proteomes" id="UP000527355">
    <property type="component" value="Unassembled WGS sequence"/>
</dbReference>
<feature type="transmembrane region" description="Helical" evidence="1">
    <location>
        <begin position="12"/>
        <end position="31"/>
    </location>
</feature>
<accession>A0A7J7V3U5</accession>
<dbReference type="EMBL" id="JABWUV010000011">
    <property type="protein sequence ID" value="KAF6319718.1"/>
    <property type="molecule type" value="Genomic_DNA"/>
</dbReference>
<proteinExistence type="predicted"/>
<protein>
    <submittedName>
        <fullName evidence="2">Uncharacterized protein</fullName>
    </submittedName>
</protein>
<reference evidence="2 3" key="1">
    <citation type="journal article" date="2020" name="Nature">
        <title>Six reference-quality genomes reveal evolution of bat adaptations.</title>
        <authorList>
            <person name="Jebb D."/>
            <person name="Huang Z."/>
            <person name="Pippel M."/>
            <person name="Hughes G.M."/>
            <person name="Lavrichenko K."/>
            <person name="Devanna P."/>
            <person name="Winkler S."/>
            <person name="Jermiin L.S."/>
            <person name="Skirmuntt E.C."/>
            <person name="Katzourakis A."/>
            <person name="Burkitt-Gray L."/>
            <person name="Ray D.A."/>
            <person name="Sullivan K.A.M."/>
            <person name="Roscito J.G."/>
            <person name="Kirilenko B.M."/>
            <person name="Davalos L.M."/>
            <person name="Corthals A.P."/>
            <person name="Power M.L."/>
            <person name="Jones G."/>
            <person name="Ransome R.D."/>
            <person name="Dechmann D.K.N."/>
            <person name="Locatelli A.G."/>
            <person name="Puechmaille S.J."/>
            <person name="Fedrigo O."/>
            <person name="Jarvis E.D."/>
            <person name="Hiller M."/>
            <person name="Vernes S.C."/>
            <person name="Myers E.W."/>
            <person name="Teeling E.C."/>
        </authorList>
    </citation>
    <scope>NUCLEOTIDE SEQUENCE [LARGE SCALE GENOMIC DNA]</scope>
    <source>
        <strain evidence="2">MMyoMyo1</strain>
        <tissue evidence="2">Flight muscle</tissue>
    </source>
</reference>
<keyword evidence="1" id="KW-0812">Transmembrane</keyword>
<keyword evidence="1" id="KW-1133">Transmembrane helix</keyword>
<sequence length="222" mass="25074">MRHKVEKATGHQFQLFFFFFCFFFYCMLDVFRDNSTGKHWMGKLSGLWILYKRLLRRHSQFPLQETKSLLFRTPCQQHCPAHTFNSSQHDRKRVRVHSHETSARDGSGCLTETTGGELGRRACGVKCRKHRVFWDSVCLGPSPLPLRQEGMASEVVPAPLPLCASLLMLRAQRNTFPINDLSAPRWSVQLLVPEHTPVPPGFPAGPAACGVTSVREQSGLPG</sequence>
<keyword evidence="3" id="KW-1185">Reference proteome</keyword>
<name>A0A7J7V3U5_MYOMY</name>
<gene>
    <name evidence="2" type="ORF">mMyoMyo1_008457</name>
</gene>
<evidence type="ECO:0000256" key="1">
    <source>
        <dbReference type="SAM" id="Phobius"/>
    </source>
</evidence>
<comment type="caution">
    <text evidence="2">The sequence shown here is derived from an EMBL/GenBank/DDBJ whole genome shotgun (WGS) entry which is preliminary data.</text>
</comment>
<organism evidence="2 3">
    <name type="scientific">Myotis myotis</name>
    <name type="common">Greater mouse-eared bat</name>
    <name type="synonym">Vespertilio myotis</name>
    <dbReference type="NCBI Taxonomy" id="51298"/>
    <lineage>
        <taxon>Eukaryota</taxon>
        <taxon>Metazoa</taxon>
        <taxon>Chordata</taxon>
        <taxon>Craniata</taxon>
        <taxon>Vertebrata</taxon>
        <taxon>Euteleostomi</taxon>
        <taxon>Mammalia</taxon>
        <taxon>Eutheria</taxon>
        <taxon>Laurasiatheria</taxon>
        <taxon>Chiroptera</taxon>
        <taxon>Yangochiroptera</taxon>
        <taxon>Vespertilionidae</taxon>
        <taxon>Myotis</taxon>
    </lineage>
</organism>
<evidence type="ECO:0000313" key="2">
    <source>
        <dbReference type="EMBL" id="KAF6319718.1"/>
    </source>
</evidence>